<protein>
    <submittedName>
        <fullName evidence="2">DUF2564 family protein</fullName>
    </submittedName>
</protein>
<dbReference type="Proteomes" id="UP001218246">
    <property type="component" value="Unassembled WGS sequence"/>
</dbReference>
<dbReference type="EMBL" id="JARULN010000001">
    <property type="protein sequence ID" value="MDG5752846.1"/>
    <property type="molecule type" value="Genomic_DNA"/>
</dbReference>
<keyword evidence="3" id="KW-1185">Reference proteome</keyword>
<dbReference type="InterPro" id="IPR020314">
    <property type="entry name" value="Uncharacterised_YpzA"/>
</dbReference>
<keyword evidence="1" id="KW-0175">Coiled coil</keyword>
<feature type="coiled-coil region" evidence="1">
    <location>
        <begin position="34"/>
        <end position="61"/>
    </location>
</feature>
<evidence type="ECO:0000313" key="2">
    <source>
        <dbReference type="EMBL" id="MDG5752846.1"/>
    </source>
</evidence>
<name>A0ABT6H325_9BACI</name>
<gene>
    <name evidence="2" type="ORF">P6P90_02375</name>
</gene>
<dbReference type="RefSeq" id="WP_124563946.1">
    <property type="nucleotide sequence ID" value="NZ_JARRRY010000001.1"/>
</dbReference>
<evidence type="ECO:0000256" key="1">
    <source>
        <dbReference type="SAM" id="Coils"/>
    </source>
</evidence>
<sequence>MSKPFNGFEQVSMKVETAQKMVGSATISMDPEFLEHAATAVSEARAQLESIKQQATELDTSFLQEQEAKLTSVEHQLREANH</sequence>
<evidence type="ECO:0000313" key="3">
    <source>
        <dbReference type="Proteomes" id="UP001218246"/>
    </source>
</evidence>
<organism evidence="2 3">
    <name type="scientific">Ectobacillus antri</name>
    <dbReference type="NCBI Taxonomy" id="2486280"/>
    <lineage>
        <taxon>Bacteria</taxon>
        <taxon>Bacillati</taxon>
        <taxon>Bacillota</taxon>
        <taxon>Bacilli</taxon>
        <taxon>Bacillales</taxon>
        <taxon>Bacillaceae</taxon>
        <taxon>Ectobacillus</taxon>
    </lineage>
</organism>
<reference evidence="2 3" key="1">
    <citation type="submission" date="2023-04" db="EMBL/GenBank/DDBJ databases">
        <title>Ectobacillus antri isolated from activated sludge.</title>
        <authorList>
            <person name="Yan P."/>
            <person name="Liu X."/>
        </authorList>
    </citation>
    <scope>NUCLEOTIDE SEQUENCE [LARGE SCALE GENOMIC DNA]</scope>
    <source>
        <strain evidence="2 3">C18H</strain>
    </source>
</reference>
<accession>A0ABT6H325</accession>
<dbReference type="Pfam" id="PF10819">
    <property type="entry name" value="DUF2564"/>
    <property type="match status" value="1"/>
</dbReference>
<comment type="caution">
    <text evidence="2">The sequence shown here is derived from an EMBL/GenBank/DDBJ whole genome shotgun (WGS) entry which is preliminary data.</text>
</comment>
<proteinExistence type="predicted"/>